<evidence type="ECO:0000313" key="2">
    <source>
        <dbReference type="Proteomes" id="UP001597463"/>
    </source>
</evidence>
<keyword evidence="2" id="KW-1185">Reference proteome</keyword>
<dbReference type="EMBL" id="JBHUMV010000008">
    <property type="protein sequence ID" value="MFD2755841.1"/>
    <property type="molecule type" value="Genomic_DNA"/>
</dbReference>
<sequence length="55" mass="6000">MLDYCKGYSGFSTGLLRPIGEKPEVVAGLRHAIEKEANDAGLSIILMLIGFEIYV</sequence>
<accession>A0ABW5URJ6</accession>
<dbReference type="Proteomes" id="UP001597463">
    <property type="component" value="Unassembled WGS sequence"/>
</dbReference>
<reference evidence="2" key="1">
    <citation type="journal article" date="2019" name="Int. J. Syst. Evol. Microbiol.">
        <title>The Global Catalogue of Microorganisms (GCM) 10K type strain sequencing project: providing services to taxonomists for standard genome sequencing and annotation.</title>
        <authorList>
            <consortium name="The Broad Institute Genomics Platform"/>
            <consortium name="The Broad Institute Genome Sequencing Center for Infectious Disease"/>
            <person name="Wu L."/>
            <person name="Ma J."/>
        </authorList>
    </citation>
    <scope>NUCLEOTIDE SEQUENCE [LARGE SCALE GENOMIC DNA]</scope>
    <source>
        <strain evidence="2">TISTR 1906</strain>
    </source>
</reference>
<evidence type="ECO:0000313" key="1">
    <source>
        <dbReference type="EMBL" id="MFD2755841.1"/>
    </source>
</evidence>
<comment type="caution">
    <text evidence="1">The sequence shown here is derived from an EMBL/GenBank/DDBJ whole genome shotgun (WGS) entry which is preliminary data.</text>
</comment>
<organism evidence="1 2">
    <name type="scientific">Comamonas terrae</name>
    <dbReference type="NCBI Taxonomy" id="673548"/>
    <lineage>
        <taxon>Bacteria</taxon>
        <taxon>Pseudomonadati</taxon>
        <taxon>Pseudomonadota</taxon>
        <taxon>Betaproteobacteria</taxon>
        <taxon>Burkholderiales</taxon>
        <taxon>Comamonadaceae</taxon>
        <taxon>Comamonas</taxon>
    </lineage>
</organism>
<gene>
    <name evidence="1" type="ORF">ACFSW6_17365</name>
</gene>
<name>A0ABW5URJ6_9BURK</name>
<proteinExistence type="predicted"/>
<dbReference type="RefSeq" id="WP_157081799.1">
    <property type="nucleotide sequence ID" value="NZ_BCNT01000001.1"/>
</dbReference>
<protein>
    <submittedName>
        <fullName evidence="1">Uncharacterized protein</fullName>
    </submittedName>
</protein>